<feature type="domain" description="NFACT RNA-binding" evidence="2">
    <location>
        <begin position="410"/>
        <end position="508"/>
    </location>
</feature>
<organism evidence="3 4">
    <name type="scientific">Ravibacter arvi</name>
    <dbReference type="NCBI Taxonomy" id="2051041"/>
    <lineage>
        <taxon>Bacteria</taxon>
        <taxon>Pseudomonadati</taxon>
        <taxon>Bacteroidota</taxon>
        <taxon>Cytophagia</taxon>
        <taxon>Cytophagales</taxon>
        <taxon>Spirosomataceae</taxon>
        <taxon>Ravibacter</taxon>
    </lineage>
</organism>
<evidence type="ECO:0000313" key="4">
    <source>
        <dbReference type="Proteomes" id="UP001501508"/>
    </source>
</evidence>
<dbReference type="Gene3D" id="2.30.310.10">
    <property type="entry name" value="ibrinogen binding protein from staphylococcus aureus domain"/>
    <property type="match status" value="1"/>
</dbReference>
<reference evidence="4" key="1">
    <citation type="journal article" date="2019" name="Int. J. Syst. Evol. Microbiol.">
        <title>The Global Catalogue of Microorganisms (GCM) 10K type strain sequencing project: providing services to taxonomists for standard genome sequencing and annotation.</title>
        <authorList>
            <consortium name="The Broad Institute Genomics Platform"/>
            <consortium name="The Broad Institute Genome Sequencing Center for Infectious Disease"/>
            <person name="Wu L."/>
            <person name="Ma J."/>
        </authorList>
    </citation>
    <scope>NUCLEOTIDE SEQUENCE [LARGE SCALE GENOMIC DNA]</scope>
    <source>
        <strain evidence="4">JCM 31920</strain>
    </source>
</reference>
<dbReference type="PANTHER" id="PTHR15239:SF6">
    <property type="entry name" value="RIBOSOME QUALITY CONTROL COMPLEX SUBUNIT NEMF"/>
    <property type="match status" value="1"/>
</dbReference>
<name>A0ABP8M541_9BACT</name>
<comment type="caution">
    <text evidence="3">The sequence shown here is derived from an EMBL/GenBank/DDBJ whole genome shotgun (WGS) entry which is preliminary data.</text>
</comment>
<dbReference type="Proteomes" id="UP001501508">
    <property type="component" value="Unassembled WGS sequence"/>
</dbReference>
<dbReference type="PANTHER" id="PTHR15239">
    <property type="entry name" value="NUCLEAR EXPORT MEDIATOR FACTOR NEMF"/>
    <property type="match status" value="1"/>
</dbReference>
<sequence length="519" mass="58549">MHLNYFFLRKLVPEISGKLAGARLSGAFSQDKDELIIAFSRNQAPDFTIRAILKTDFTSLFFPDKFERARANSVDLFKTLYEREITSVSPYENERAFSLNFETGDRLVFKLFGNRSNLLHFSPEGRLISLFNNRLTGDLILSEPGLNKPIDQSESRFIALGGDYKTMFPTFGKLVNRYLGEQLAGVEDLAAQWQIVETVLARLDDNRFYLTEYEGLTTLSLLPVGEVHEVFSSPIAAVNAFCLSYFRIGNLQREKERVTKQLLKQIRQTGNYLEAAYDKLGSISETGRNEHYANLIMANLHVIAPRSEFAELIDFYTGEPVRIRLKSELSAAKNAEAYFRKAKNEKLEIAQLQENIEAREAELALTQTRLETVARQETVKELRAYLKSDTSLNQSGAPNLSFESRFRKETCMGYQIFIGKSAKNNDELTLKLATKEDLWLHAKDVAGSHVVIKSIPGRKVPGPVIERAAELAAWHSKRRNDSLCPVTVTPKKFVRKAKGMAAGAVVVEKESVVMVVPRG</sequence>
<evidence type="ECO:0000259" key="2">
    <source>
        <dbReference type="Pfam" id="PF05670"/>
    </source>
</evidence>
<proteinExistence type="predicted"/>
<dbReference type="Pfam" id="PF05833">
    <property type="entry name" value="NFACT_N"/>
    <property type="match status" value="1"/>
</dbReference>
<evidence type="ECO:0000313" key="3">
    <source>
        <dbReference type="EMBL" id="GAA4443522.1"/>
    </source>
</evidence>
<evidence type="ECO:0000256" key="1">
    <source>
        <dbReference type="SAM" id="Coils"/>
    </source>
</evidence>
<keyword evidence="1" id="KW-0175">Coiled coil</keyword>
<protein>
    <submittedName>
        <fullName evidence="3">NFACT RNA binding domain-containing protein</fullName>
    </submittedName>
</protein>
<dbReference type="InterPro" id="IPR008532">
    <property type="entry name" value="NFACT_RNA-bd"/>
</dbReference>
<dbReference type="EMBL" id="BAABEY010000029">
    <property type="protein sequence ID" value="GAA4443522.1"/>
    <property type="molecule type" value="Genomic_DNA"/>
</dbReference>
<dbReference type="RefSeq" id="WP_345031077.1">
    <property type="nucleotide sequence ID" value="NZ_BAABEY010000029.1"/>
</dbReference>
<dbReference type="InterPro" id="IPR051608">
    <property type="entry name" value="RQC_Subunit_NEMF"/>
</dbReference>
<dbReference type="Pfam" id="PF05670">
    <property type="entry name" value="NFACT-R_1"/>
    <property type="match status" value="1"/>
</dbReference>
<keyword evidence="4" id="KW-1185">Reference proteome</keyword>
<gene>
    <name evidence="3" type="ORF">GCM10023091_32260</name>
</gene>
<feature type="coiled-coil region" evidence="1">
    <location>
        <begin position="335"/>
        <end position="369"/>
    </location>
</feature>
<accession>A0ABP8M541</accession>